<proteinExistence type="predicted"/>
<dbReference type="Pfam" id="PF18916">
    <property type="entry name" value="Lycopene_cyc"/>
    <property type="match status" value="1"/>
</dbReference>
<sequence length="114" mass="13038">MIGIGYTLPAILAVVVVVVWELRWLHTGLFRRPAYWISMVIVLGFQIPVDGWLTKLSAPIVVYNEEHTSGIRFPWDIPVEDFLFGFALVTAVLLLWERQRMRGAKITGERVADE</sequence>
<evidence type="ECO:0000259" key="9">
    <source>
        <dbReference type="Pfam" id="PF18916"/>
    </source>
</evidence>
<comment type="pathway">
    <text evidence="2">Carotenoid biosynthesis.</text>
</comment>
<feature type="transmembrane region" description="Helical" evidence="8">
    <location>
        <begin position="73"/>
        <end position="96"/>
    </location>
</feature>
<dbReference type="GO" id="GO:0045436">
    <property type="term" value="F:lycopene beta cyclase activity"/>
    <property type="evidence" value="ECO:0007669"/>
    <property type="project" value="UniProtKB-ARBA"/>
</dbReference>
<keyword evidence="5 8" id="KW-1133">Transmembrane helix</keyword>
<name>A0A6S6PCK8_9MYCO</name>
<dbReference type="AlphaFoldDB" id="A0A6S6PCK8"/>
<protein>
    <submittedName>
        <fullName evidence="10">Lycopene cyclase</fullName>
    </submittedName>
</protein>
<accession>A0A6S6PCK8</accession>
<dbReference type="Proteomes" id="UP000515734">
    <property type="component" value="Chromosome"/>
</dbReference>
<evidence type="ECO:0000256" key="1">
    <source>
        <dbReference type="ARBA" id="ARBA00004141"/>
    </source>
</evidence>
<keyword evidence="3 8" id="KW-0812">Transmembrane</keyword>
<evidence type="ECO:0000313" key="10">
    <source>
        <dbReference type="EMBL" id="BCI55832.1"/>
    </source>
</evidence>
<evidence type="ECO:0000256" key="2">
    <source>
        <dbReference type="ARBA" id="ARBA00004829"/>
    </source>
</evidence>
<evidence type="ECO:0000256" key="4">
    <source>
        <dbReference type="ARBA" id="ARBA00022746"/>
    </source>
</evidence>
<keyword evidence="6 8" id="KW-0472">Membrane</keyword>
<dbReference type="GO" id="GO:0016872">
    <property type="term" value="F:intramolecular lyase activity"/>
    <property type="evidence" value="ECO:0007669"/>
    <property type="project" value="InterPro"/>
</dbReference>
<keyword evidence="4" id="KW-0125">Carotenoid biosynthesis</keyword>
<evidence type="ECO:0000256" key="8">
    <source>
        <dbReference type="SAM" id="Phobius"/>
    </source>
</evidence>
<feature type="domain" description="Lycopene cyclase" evidence="9">
    <location>
        <begin position="7"/>
        <end position="97"/>
    </location>
</feature>
<organism evidence="10 11">
    <name type="scientific">Mycolicibacterium litorale</name>
    <dbReference type="NCBI Taxonomy" id="758802"/>
    <lineage>
        <taxon>Bacteria</taxon>
        <taxon>Bacillati</taxon>
        <taxon>Actinomycetota</taxon>
        <taxon>Actinomycetes</taxon>
        <taxon>Mycobacteriales</taxon>
        <taxon>Mycobacteriaceae</taxon>
        <taxon>Mycolicibacterium</taxon>
    </lineage>
</organism>
<evidence type="ECO:0000313" key="11">
    <source>
        <dbReference type="Proteomes" id="UP000515734"/>
    </source>
</evidence>
<dbReference type="RefSeq" id="WP_197973346.1">
    <property type="nucleotide sequence ID" value="NZ_AP023287.1"/>
</dbReference>
<feature type="transmembrane region" description="Helical" evidence="8">
    <location>
        <begin position="6"/>
        <end position="22"/>
    </location>
</feature>
<comment type="subcellular location">
    <subcellularLocation>
        <location evidence="1">Membrane</location>
        <topology evidence="1">Multi-pass membrane protein</topology>
    </subcellularLocation>
</comment>
<dbReference type="GO" id="GO:0016117">
    <property type="term" value="P:carotenoid biosynthetic process"/>
    <property type="evidence" value="ECO:0007669"/>
    <property type="project" value="UniProtKB-KW"/>
</dbReference>
<dbReference type="GO" id="GO:0016020">
    <property type="term" value="C:membrane"/>
    <property type="evidence" value="ECO:0007669"/>
    <property type="project" value="UniProtKB-SubCell"/>
</dbReference>
<feature type="transmembrane region" description="Helical" evidence="8">
    <location>
        <begin position="34"/>
        <end position="53"/>
    </location>
</feature>
<evidence type="ECO:0000256" key="3">
    <source>
        <dbReference type="ARBA" id="ARBA00022692"/>
    </source>
</evidence>
<evidence type="ECO:0000256" key="6">
    <source>
        <dbReference type="ARBA" id="ARBA00023136"/>
    </source>
</evidence>
<dbReference type="EMBL" id="AP023287">
    <property type="protein sequence ID" value="BCI55832.1"/>
    <property type="molecule type" value="Genomic_DNA"/>
</dbReference>
<evidence type="ECO:0000256" key="7">
    <source>
        <dbReference type="ARBA" id="ARBA00023235"/>
    </source>
</evidence>
<dbReference type="InterPro" id="IPR017825">
    <property type="entry name" value="Lycopene_cyclase_dom"/>
</dbReference>
<keyword evidence="7" id="KW-0413">Isomerase</keyword>
<reference evidence="10 11" key="1">
    <citation type="submission" date="2020-07" db="EMBL/GenBank/DDBJ databases">
        <title>Complete genome sequence of Mycolicibacterium litorale like strain isolated from cardiac implantable electronic device infection.</title>
        <authorList>
            <person name="Fukano H."/>
            <person name="Miyama H."/>
            <person name="Hoshino Y."/>
        </authorList>
    </citation>
    <scope>NUCLEOTIDE SEQUENCE [LARGE SCALE GENOMIC DNA]</scope>
    <source>
        <strain evidence="10 11">NIIDNTM18</strain>
    </source>
</reference>
<dbReference type="NCBIfam" id="TIGR03462">
    <property type="entry name" value="CarR_dom_SF"/>
    <property type="match status" value="1"/>
</dbReference>
<evidence type="ECO:0000256" key="5">
    <source>
        <dbReference type="ARBA" id="ARBA00022989"/>
    </source>
</evidence>
<gene>
    <name evidence="10" type="ORF">NIIDNTM18_51100</name>
</gene>